<dbReference type="InterPro" id="IPR000313">
    <property type="entry name" value="PWWP_dom"/>
</dbReference>
<dbReference type="PANTHER" id="PTHR15999:SF2">
    <property type="entry name" value="ZINC FINGER CW-TYPE PWWP DOMAIN PROTEIN 1"/>
    <property type="match status" value="1"/>
</dbReference>
<proteinExistence type="predicted"/>
<dbReference type="Pfam" id="PF00855">
    <property type="entry name" value="PWWP"/>
    <property type="match status" value="1"/>
</dbReference>
<dbReference type="Gene3D" id="2.30.30.140">
    <property type="match status" value="1"/>
</dbReference>
<sequence length="401" mass="46488">MTTDLTSPESTSQKRLRRIKQDPQFIFEHISKTVDSTPVVNKQKPKIVISTNDTVPGADLYEPGDVVWSKLGSFPWWPALIYRSNGEGGSHTRTLNSNNKPKRQFFVYFYGKYLEYAWLSTRSLLKYSGLNDFIENAEAAVQKAVTKSEKVELANRYQLKVSVKKRVQWDGAIELADRALTMTRDERIEEFKDLLNAAKTNKKSSKNSNRRRNISIESTLDEPVLKKRQNGKNANSTVTNSDISRRKSSTCVKQSEIEYEYPVLPMNPTVLPALRHFIQANIPPLSNYEQKQIVEGLLHHPNHENLTFNEADRFARDKAIEIVEENYHHRMDVISPEWFYDSILLKYPSLIFKYRSWFTNIEPHVIPDETDALKLKQWQIALMIQAQIKHEQQQSQIIDST</sequence>
<dbReference type="SMART" id="SM00293">
    <property type="entry name" value="PWWP"/>
    <property type="match status" value="1"/>
</dbReference>
<feature type="compositionally biased region" description="Polar residues" evidence="1">
    <location>
        <begin position="231"/>
        <end position="242"/>
    </location>
</feature>
<dbReference type="SUPFAM" id="SSF63748">
    <property type="entry name" value="Tudor/PWWP/MBT"/>
    <property type="match status" value="1"/>
</dbReference>
<dbReference type="AlphaFoldDB" id="A0A813X768"/>
<dbReference type="Proteomes" id="UP000663852">
    <property type="component" value="Unassembled WGS sequence"/>
</dbReference>
<dbReference type="InterPro" id="IPR042778">
    <property type="entry name" value="ZCWPW1/ZCWPW2"/>
</dbReference>
<gene>
    <name evidence="4" type="ORF">EDS130_LOCUS17427</name>
    <name evidence="3" type="ORF">XAT740_LOCUS6524</name>
</gene>
<evidence type="ECO:0000256" key="1">
    <source>
        <dbReference type="SAM" id="MobiDB-lite"/>
    </source>
</evidence>
<evidence type="ECO:0000313" key="5">
    <source>
        <dbReference type="Proteomes" id="UP000663828"/>
    </source>
</evidence>
<name>A0A813X768_ADIRI</name>
<dbReference type="EMBL" id="CAJNOR010000297">
    <property type="protein sequence ID" value="CAF0871647.1"/>
    <property type="molecule type" value="Genomic_DNA"/>
</dbReference>
<feature type="region of interest" description="Disordered" evidence="1">
    <location>
        <begin position="200"/>
        <end position="247"/>
    </location>
</feature>
<dbReference type="GO" id="GO:0005634">
    <property type="term" value="C:nucleus"/>
    <property type="evidence" value="ECO:0007669"/>
    <property type="project" value="TreeGrafter"/>
</dbReference>
<organism evidence="3 5">
    <name type="scientific">Adineta ricciae</name>
    <name type="common">Rotifer</name>
    <dbReference type="NCBI Taxonomy" id="249248"/>
    <lineage>
        <taxon>Eukaryota</taxon>
        <taxon>Metazoa</taxon>
        <taxon>Spiralia</taxon>
        <taxon>Gnathifera</taxon>
        <taxon>Rotifera</taxon>
        <taxon>Eurotatoria</taxon>
        <taxon>Bdelloidea</taxon>
        <taxon>Adinetida</taxon>
        <taxon>Adinetidae</taxon>
        <taxon>Adineta</taxon>
    </lineage>
</organism>
<evidence type="ECO:0000313" key="4">
    <source>
        <dbReference type="EMBL" id="CAF1051044.1"/>
    </source>
</evidence>
<accession>A0A813X768</accession>
<comment type="caution">
    <text evidence="3">The sequence shown here is derived from an EMBL/GenBank/DDBJ whole genome shotgun (WGS) entry which is preliminary data.</text>
</comment>
<keyword evidence="5" id="KW-1185">Reference proteome</keyword>
<dbReference type="PANTHER" id="PTHR15999">
    <property type="entry name" value="ZINC FINGER CW-TYPE PWWP DOMAIN PROTEIN 1"/>
    <property type="match status" value="1"/>
</dbReference>
<dbReference type="OrthoDB" id="422362at2759"/>
<dbReference type="EMBL" id="CAJNOJ010000078">
    <property type="protein sequence ID" value="CAF1051044.1"/>
    <property type="molecule type" value="Genomic_DNA"/>
</dbReference>
<evidence type="ECO:0000313" key="3">
    <source>
        <dbReference type="EMBL" id="CAF0871647.1"/>
    </source>
</evidence>
<reference evidence="3" key="1">
    <citation type="submission" date="2021-02" db="EMBL/GenBank/DDBJ databases">
        <authorList>
            <person name="Nowell W R."/>
        </authorList>
    </citation>
    <scope>NUCLEOTIDE SEQUENCE</scope>
</reference>
<feature type="domain" description="PWWP" evidence="2">
    <location>
        <begin position="63"/>
        <end position="129"/>
    </location>
</feature>
<dbReference type="PROSITE" id="PS50812">
    <property type="entry name" value="PWWP"/>
    <property type="match status" value="1"/>
</dbReference>
<feature type="compositionally biased region" description="Basic residues" evidence="1">
    <location>
        <begin position="200"/>
        <end position="213"/>
    </location>
</feature>
<evidence type="ECO:0000259" key="2">
    <source>
        <dbReference type="PROSITE" id="PS50812"/>
    </source>
</evidence>
<dbReference type="Proteomes" id="UP000663828">
    <property type="component" value="Unassembled WGS sequence"/>
</dbReference>
<protein>
    <recommendedName>
        <fullName evidence="2">PWWP domain-containing protein</fullName>
    </recommendedName>
</protein>